<comment type="caution">
    <text evidence="5">The sequence shown here is derived from an EMBL/GenBank/DDBJ whole genome shotgun (WGS) entry which is preliminary data.</text>
</comment>
<feature type="domain" description="Intradiol ring-cleavage dioxygenases" evidence="4">
    <location>
        <begin position="33"/>
        <end position="170"/>
    </location>
</feature>
<dbReference type="InterPro" id="IPR050770">
    <property type="entry name" value="Intradiol_RC_Dioxygenase"/>
</dbReference>
<dbReference type="SUPFAM" id="SSF49482">
    <property type="entry name" value="Aromatic compound dioxygenase"/>
    <property type="match status" value="1"/>
</dbReference>
<evidence type="ECO:0000313" key="6">
    <source>
        <dbReference type="Proteomes" id="UP000572680"/>
    </source>
</evidence>
<dbReference type="NCBIfam" id="TIGR02423">
    <property type="entry name" value="protocat_alph"/>
    <property type="match status" value="1"/>
</dbReference>
<dbReference type="RefSeq" id="WP_182844945.1">
    <property type="nucleotide sequence ID" value="NZ_BAAALP010000005.1"/>
</dbReference>
<reference evidence="5 6" key="1">
    <citation type="submission" date="2020-08" db="EMBL/GenBank/DDBJ databases">
        <title>Genomic Encyclopedia of Type Strains, Phase IV (KMG-IV): sequencing the most valuable type-strain genomes for metagenomic binning, comparative biology and taxonomic classification.</title>
        <authorList>
            <person name="Goeker M."/>
        </authorList>
    </citation>
    <scope>NUCLEOTIDE SEQUENCE [LARGE SCALE GENOMIC DNA]</scope>
    <source>
        <strain evidence="5 6">DSM 44197</strain>
    </source>
</reference>
<dbReference type="EC" id="1.13.11.3" evidence="5"/>
<dbReference type="InterPro" id="IPR015889">
    <property type="entry name" value="Intradiol_dOase_core"/>
</dbReference>
<accession>A0A7W3QML3</accession>
<dbReference type="Proteomes" id="UP000572680">
    <property type="component" value="Unassembled WGS sequence"/>
</dbReference>
<dbReference type="GO" id="GO:0008199">
    <property type="term" value="F:ferric iron binding"/>
    <property type="evidence" value="ECO:0007669"/>
    <property type="project" value="InterPro"/>
</dbReference>
<dbReference type="PANTHER" id="PTHR33711:SF9">
    <property type="entry name" value="PROTOCATECHUATE 3,4-DIOXYGENASE ALPHA CHAIN"/>
    <property type="match status" value="1"/>
</dbReference>
<evidence type="ECO:0000256" key="3">
    <source>
        <dbReference type="ARBA" id="ARBA00023002"/>
    </source>
</evidence>
<keyword evidence="6" id="KW-1185">Reference proteome</keyword>
<sequence>MTTPSQTVGPFFGYALPYDGGPDLVPGWRTGAIRLHGRVLDGAGDPVPDAVVEIWQLDGDGRVPRRQGALRREDDAFSGFGRCPTDLDGRYHFTTVRPGAAGDGSAPYIAVQVFMRGLLRQVFTRLYFPEDTAAHAADPALNEVPADRRATLVAAAEGERAYRFDIRMQGEQETVFFAF</sequence>
<dbReference type="Gene3D" id="2.60.130.10">
    <property type="entry name" value="Aromatic compound dioxygenase"/>
    <property type="match status" value="1"/>
</dbReference>
<protein>
    <submittedName>
        <fullName evidence="5">Protocatechuate 3,4-dioxygenase alpha subunit</fullName>
        <ecNumber evidence="5">1.13.11.3</ecNumber>
    </submittedName>
</protein>
<proteinExistence type="inferred from homology"/>
<keyword evidence="3 5" id="KW-0560">Oxidoreductase</keyword>
<dbReference type="PANTHER" id="PTHR33711">
    <property type="entry name" value="DIOXYGENASE, PUTATIVE (AFU_ORTHOLOGUE AFUA_2G02910)-RELATED"/>
    <property type="match status" value="1"/>
</dbReference>
<comment type="similarity">
    <text evidence="1">Belongs to the intradiol ring-cleavage dioxygenase family.</text>
</comment>
<dbReference type="InterPro" id="IPR000627">
    <property type="entry name" value="Intradiol_dOase_C"/>
</dbReference>
<dbReference type="EMBL" id="JACJIA010000005">
    <property type="protein sequence ID" value="MBA8952692.1"/>
    <property type="molecule type" value="Genomic_DNA"/>
</dbReference>
<evidence type="ECO:0000259" key="4">
    <source>
        <dbReference type="Pfam" id="PF00775"/>
    </source>
</evidence>
<dbReference type="Pfam" id="PF00775">
    <property type="entry name" value="Dioxygenase_C"/>
    <property type="match status" value="1"/>
</dbReference>
<organism evidence="5 6">
    <name type="scientific">Actinomadura namibiensis</name>
    <dbReference type="NCBI Taxonomy" id="182080"/>
    <lineage>
        <taxon>Bacteria</taxon>
        <taxon>Bacillati</taxon>
        <taxon>Actinomycetota</taxon>
        <taxon>Actinomycetes</taxon>
        <taxon>Streptosporangiales</taxon>
        <taxon>Thermomonosporaceae</taxon>
        <taxon>Actinomadura</taxon>
    </lineage>
</organism>
<evidence type="ECO:0000313" key="5">
    <source>
        <dbReference type="EMBL" id="MBA8952692.1"/>
    </source>
</evidence>
<dbReference type="GO" id="GO:0018578">
    <property type="term" value="F:protocatechuate 3,4-dioxygenase activity"/>
    <property type="evidence" value="ECO:0007669"/>
    <property type="project" value="UniProtKB-EC"/>
</dbReference>
<evidence type="ECO:0000256" key="2">
    <source>
        <dbReference type="ARBA" id="ARBA00022964"/>
    </source>
</evidence>
<dbReference type="CDD" id="cd03463">
    <property type="entry name" value="3_4-PCD_alpha"/>
    <property type="match status" value="1"/>
</dbReference>
<name>A0A7W3QML3_ACTNM</name>
<gene>
    <name evidence="5" type="ORF">HNR61_004338</name>
</gene>
<keyword evidence="2 5" id="KW-0223">Dioxygenase</keyword>
<evidence type="ECO:0000256" key="1">
    <source>
        <dbReference type="ARBA" id="ARBA00007825"/>
    </source>
</evidence>
<dbReference type="InterPro" id="IPR012786">
    <property type="entry name" value="Protocat_dOase_a"/>
</dbReference>
<dbReference type="AlphaFoldDB" id="A0A7W3QML3"/>